<dbReference type="SUPFAM" id="SSF57959">
    <property type="entry name" value="Leucine zipper domain"/>
    <property type="match status" value="1"/>
</dbReference>
<reference evidence="4" key="1">
    <citation type="submission" date="2023-06" db="EMBL/GenBank/DDBJ databases">
        <authorList>
            <consortium name="Lawrence Berkeley National Laboratory"/>
            <person name="Ahrendt S."/>
            <person name="Sahu N."/>
            <person name="Indic B."/>
            <person name="Wong-Bajracharya J."/>
            <person name="Merenyi Z."/>
            <person name="Ke H.-M."/>
            <person name="Monk M."/>
            <person name="Kocsube S."/>
            <person name="Drula E."/>
            <person name="Lipzen A."/>
            <person name="Balint B."/>
            <person name="Henrissat B."/>
            <person name="Andreopoulos B."/>
            <person name="Martin F.M."/>
            <person name="Harder C.B."/>
            <person name="Rigling D."/>
            <person name="Ford K.L."/>
            <person name="Foster G.D."/>
            <person name="Pangilinan J."/>
            <person name="Papanicolaou A."/>
            <person name="Barry K."/>
            <person name="LaButti K."/>
            <person name="Viragh M."/>
            <person name="Koriabine M."/>
            <person name="Yan M."/>
            <person name="Riley R."/>
            <person name="Champramary S."/>
            <person name="Plett K.L."/>
            <person name="Tsai I.J."/>
            <person name="Slot J."/>
            <person name="Sipos G."/>
            <person name="Plett J."/>
            <person name="Nagy L.G."/>
            <person name="Grigoriev I.V."/>
        </authorList>
    </citation>
    <scope>NUCLEOTIDE SEQUENCE</scope>
    <source>
        <strain evidence="4">HWK02</strain>
    </source>
</reference>
<evidence type="ECO:0000313" key="5">
    <source>
        <dbReference type="Proteomes" id="UP001175228"/>
    </source>
</evidence>
<proteinExistence type="predicted"/>
<protein>
    <recommendedName>
        <fullName evidence="3">BZIP domain-containing protein</fullName>
    </recommendedName>
</protein>
<dbReference type="Proteomes" id="UP001175228">
    <property type="component" value="Unassembled WGS sequence"/>
</dbReference>
<evidence type="ECO:0000313" key="4">
    <source>
        <dbReference type="EMBL" id="KAK0484229.1"/>
    </source>
</evidence>
<dbReference type="InterPro" id="IPR046347">
    <property type="entry name" value="bZIP_sf"/>
</dbReference>
<dbReference type="PROSITE" id="PS00036">
    <property type="entry name" value="BZIP_BASIC"/>
    <property type="match status" value="1"/>
</dbReference>
<sequence>MSDDHSARKKKKNAEAQCALRARQNKYISTLEESVTKLESVMLQLQNSYRQACAEAQEIRQDNARLQHALYEQENLRRAMWPQKPSHHLETDALPSQPPLSYPHTTINSHLGSSQLPYYGSANMPYCHNEDPTMYGNHYTAGSPTVMSSEMSYDSQYPVEHQQAPFNTLEMNPYVSPSSLSISLSSSTPPSSSSATLNPPFQCNFPENGPWSDHADFDYHPQGEGMVHCAVDISHAGIASDTVCFRRGTKRTHAGADRPLLPILPPLSASDNDPLDEGSDED</sequence>
<comment type="caution">
    <text evidence="4">The sequence shown here is derived from an EMBL/GenBank/DDBJ whole genome shotgun (WGS) entry which is preliminary data.</text>
</comment>
<name>A0AA39UIL9_9AGAR</name>
<accession>A0AA39UIL9</accession>
<evidence type="ECO:0000259" key="3">
    <source>
        <dbReference type="PROSITE" id="PS00036"/>
    </source>
</evidence>
<dbReference type="GO" id="GO:0003700">
    <property type="term" value="F:DNA-binding transcription factor activity"/>
    <property type="evidence" value="ECO:0007669"/>
    <property type="project" value="InterPro"/>
</dbReference>
<feature type="compositionally biased region" description="Low complexity" evidence="2">
    <location>
        <begin position="177"/>
        <end position="194"/>
    </location>
</feature>
<feature type="region of interest" description="Disordered" evidence="2">
    <location>
        <begin position="255"/>
        <end position="282"/>
    </location>
</feature>
<dbReference type="EMBL" id="JAUEPU010000057">
    <property type="protein sequence ID" value="KAK0484229.1"/>
    <property type="molecule type" value="Genomic_DNA"/>
</dbReference>
<dbReference type="Gene3D" id="1.20.5.170">
    <property type="match status" value="1"/>
</dbReference>
<evidence type="ECO:0000256" key="1">
    <source>
        <dbReference type="SAM" id="Coils"/>
    </source>
</evidence>
<evidence type="ECO:0000256" key="2">
    <source>
        <dbReference type="SAM" id="MobiDB-lite"/>
    </source>
</evidence>
<dbReference type="AlphaFoldDB" id="A0AA39UIL9"/>
<feature type="domain" description="BZIP" evidence="3">
    <location>
        <begin position="8"/>
        <end position="23"/>
    </location>
</feature>
<dbReference type="InterPro" id="IPR004827">
    <property type="entry name" value="bZIP"/>
</dbReference>
<organism evidence="4 5">
    <name type="scientific">Armillaria luteobubalina</name>
    <dbReference type="NCBI Taxonomy" id="153913"/>
    <lineage>
        <taxon>Eukaryota</taxon>
        <taxon>Fungi</taxon>
        <taxon>Dikarya</taxon>
        <taxon>Basidiomycota</taxon>
        <taxon>Agaricomycotina</taxon>
        <taxon>Agaricomycetes</taxon>
        <taxon>Agaricomycetidae</taxon>
        <taxon>Agaricales</taxon>
        <taxon>Marasmiineae</taxon>
        <taxon>Physalacriaceae</taxon>
        <taxon>Armillaria</taxon>
    </lineage>
</organism>
<feature type="coiled-coil region" evidence="1">
    <location>
        <begin position="28"/>
        <end position="69"/>
    </location>
</feature>
<dbReference type="CDD" id="cd14688">
    <property type="entry name" value="bZIP_YAP"/>
    <property type="match status" value="1"/>
</dbReference>
<gene>
    <name evidence="4" type="ORF">EDD18DRAFT_720036</name>
</gene>
<feature type="region of interest" description="Disordered" evidence="2">
    <location>
        <begin position="177"/>
        <end position="199"/>
    </location>
</feature>
<feature type="compositionally biased region" description="Acidic residues" evidence="2">
    <location>
        <begin position="273"/>
        <end position="282"/>
    </location>
</feature>
<keyword evidence="1" id="KW-0175">Coiled coil</keyword>
<keyword evidence="5" id="KW-1185">Reference proteome</keyword>